<gene>
    <name evidence="1" type="ORF">IPJ38_07065</name>
</gene>
<evidence type="ECO:0000313" key="1">
    <source>
        <dbReference type="EMBL" id="MBK7414908.1"/>
    </source>
</evidence>
<comment type="caution">
    <text evidence="1">The sequence shown here is derived from an EMBL/GenBank/DDBJ whole genome shotgun (WGS) entry which is preliminary data.</text>
</comment>
<dbReference type="Proteomes" id="UP000739411">
    <property type="component" value="Unassembled WGS sequence"/>
</dbReference>
<dbReference type="AlphaFoldDB" id="A0A935JW37"/>
<dbReference type="EMBL" id="JADJMS010000013">
    <property type="protein sequence ID" value="MBK7414908.1"/>
    <property type="molecule type" value="Genomic_DNA"/>
</dbReference>
<evidence type="ECO:0000313" key="2">
    <source>
        <dbReference type="Proteomes" id="UP000739411"/>
    </source>
</evidence>
<organism evidence="1 2">
    <name type="scientific">Candidatus Dechloromonas phosphorivorans</name>
    <dbReference type="NCBI Taxonomy" id="2899244"/>
    <lineage>
        <taxon>Bacteria</taxon>
        <taxon>Pseudomonadati</taxon>
        <taxon>Pseudomonadota</taxon>
        <taxon>Betaproteobacteria</taxon>
        <taxon>Rhodocyclales</taxon>
        <taxon>Azonexaceae</taxon>
        <taxon>Dechloromonas</taxon>
    </lineage>
</organism>
<name>A0A935JW37_9RHOO</name>
<accession>A0A935JW37</accession>
<sequence length="118" mass="13323">MLALLVLVLAAVFGFRRIEAWHQPRIMINHRILHAYERRGVLASVTQNGSGINTQTGETYTPEYAASQIPLLSKQIEQLKPQLQAAQKRALVHYQLRNGFTLVGFLMLLSAKLYSAYV</sequence>
<protein>
    <submittedName>
        <fullName evidence="1">Uncharacterized protein</fullName>
    </submittedName>
</protein>
<proteinExistence type="predicted"/>
<reference evidence="1 2" key="1">
    <citation type="submission" date="2020-10" db="EMBL/GenBank/DDBJ databases">
        <title>Connecting structure to function with the recovery of over 1000 high-quality activated sludge metagenome-assembled genomes encoding full-length rRNA genes using long-read sequencing.</title>
        <authorList>
            <person name="Singleton C.M."/>
            <person name="Petriglieri F."/>
            <person name="Kristensen J.M."/>
            <person name="Kirkegaard R.H."/>
            <person name="Michaelsen T.Y."/>
            <person name="Andersen M.H."/>
            <person name="Karst S.M."/>
            <person name="Dueholm M.S."/>
            <person name="Nielsen P.H."/>
            <person name="Albertsen M."/>
        </authorList>
    </citation>
    <scope>NUCLEOTIDE SEQUENCE [LARGE SCALE GENOMIC DNA]</scope>
    <source>
        <strain evidence="1">EsbW_18-Q3-R4-48_BATAC.463</strain>
    </source>
</reference>